<evidence type="ECO:0000313" key="4">
    <source>
        <dbReference type="EMBL" id="KAK0557579.1"/>
    </source>
</evidence>
<dbReference type="Pfam" id="PF05347">
    <property type="entry name" value="Complex1_LYR"/>
    <property type="match status" value="1"/>
</dbReference>
<dbReference type="AlphaFoldDB" id="A0AAN6GVU6"/>
<dbReference type="InterPro" id="IPR052000">
    <property type="entry name" value="ETFRF1"/>
</dbReference>
<comment type="caution">
    <text evidence="4">The sequence shown here is derived from an EMBL/GenBank/DDBJ whole genome shotgun (WGS) entry which is preliminary data.</text>
</comment>
<dbReference type="InterPro" id="IPR008011">
    <property type="entry name" value="Complex1_LYR_dom"/>
</dbReference>
<evidence type="ECO:0000256" key="1">
    <source>
        <dbReference type="ARBA" id="ARBA00009508"/>
    </source>
</evidence>
<protein>
    <recommendedName>
        <fullName evidence="3">Complex 1 LYR protein domain-containing protein</fullName>
    </recommendedName>
</protein>
<sequence length="117" mass="13722">MAFTCPAPTSQHLGRLKPDPSGKAGERQIIRPPVGHHLRPQAIGLYKRLHRLGREYPDPNYHFLDKLRNASRRNAHLTEDADVKKWLDLGEFIYKEVETLYSLKKYRTLKRRYNPDS</sequence>
<feature type="domain" description="Complex 1 LYR protein" evidence="3">
    <location>
        <begin position="41"/>
        <end position="91"/>
    </location>
</feature>
<evidence type="ECO:0000256" key="2">
    <source>
        <dbReference type="SAM" id="MobiDB-lite"/>
    </source>
</evidence>
<organism evidence="4 5">
    <name type="scientific">Tilletia horrida</name>
    <dbReference type="NCBI Taxonomy" id="155126"/>
    <lineage>
        <taxon>Eukaryota</taxon>
        <taxon>Fungi</taxon>
        <taxon>Dikarya</taxon>
        <taxon>Basidiomycota</taxon>
        <taxon>Ustilaginomycotina</taxon>
        <taxon>Exobasidiomycetes</taxon>
        <taxon>Tilletiales</taxon>
        <taxon>Tilletiaceae</taxon>
        <taxon>Tilletia</taxon>
    </lineage>
</organism>
<name>A0AAN6GVU6_9BASI</name>
<dbReference type="CDD" id="cd20265">
    <property type="entry name" value="Complex1_LYR_ETFRF1_LYRM5"/>
    <property type="match status" value="1"/>
</dbReference>
<gene>
    <name evidence="4" type="ORF">OC846_000367</name>
</gene>
<dbReference type="GO" id="GO:0090324">
    <property type="term" value="P:negative regulation of oxidative phosphorylation"/>
    <property type="evidence" value="ECO:0007669"/>
    <property type="project" value="InterPro"/>
</dbReference>
<dbReference type="Proteomes" id="UP001176517">
    <property type="component" value="Unassembled WGS sequence"/>
</dbReference>
<dbReference type="EMBL" id="JAPDMZ010000004">
    <property type="protein sequence ID" value="KAK0557579.1"/>
    <property type="molecule type" value="Genomic_DNA"/>
</dbReference>
<dbReference type="PANTHER" id="PTHR21024">
    <property type="entry name" value="GROWTH HORMONE-INDUCIBLE SOLUBLE PROTEIN-RELATED"/>
    <property type="match status" value="1"/>
</dbReference>
<dbReference type="GO" id="GO:0022904">
    <property type="term" value="P:respiratory electron transport chain"/>
    <property type="evidence" value="ECO:0007669"/>
    <property type="project" value="TreeGrafter"/>
</dbReference>
<comment type="similarity">
    <text evidence="1">Belongs to the complex I LYR family.</text>
</comment>
<dbReference type="InterPro" id="IPR045296">
    <property type="entry name" value="Complex1_LYR_ETFRF1_LYRM5"/>
</dbReference>
<dbReference type="PANTHER" id="PTHR21024:SF0">
    <property type="entry name" value="ELECTRON TRANSFER FLAVOPROTEIN REGULATORY FACTOR 1"/>
    <property type="match status" value="1"/>
</dbReference>
<keyword evidence="5" id="KW-1185">Reference proteome</keyword>
<evidence type="ECO:0000313" key="5">
    <source>
        <dbReference type="Proteomes" id="UP001176517"/>
    </source>
</evidence>
<proteinExistence type="inferred from homology"/>
<evidence type="ECO:0000259" key="3">
    <source>
        <dbReference type="Pfam" id="PF05347"/>
    </source>
</evidence>
<reference evidence="4" key="1">
    <citation type="journal article" date="2023" name="PhytoFront">
        <title>Draft Genome Resources of Seven Strains of Tilletia horrida, Causal Agent of Kernel Smut of Rice.</title>
        <authorList>
            <person name="Khanal S."/>
            <person name="Antony Babu S."/>
            <person name="Zhou X.G."/>
        </authorList>
    </citation>
    <scope>NUCLEOTIDE SEQUENCE</scope>
    <source>
        <strain evidence="4">TX6</strain>
    </source>
</reference>
<dbReference type="GO" id="GO:0005739">
    <property type="term" value="C:mitochondrion"/>
    <property type="evidence" value="ECO:0007669"/>
    <property type="project" value="TreeGrafter"/>
</dbReference>
<feature type="compositionally biased region" description="Basic and acidic residues" evidence="2">
    <location>
        <begin position="16"/>
        <end position="27"/>
    </location>
</feature>
<accession>A0AAN6GVU6</accession>
<feature type="region of interest" description="Disordered" evidence="2">
    <location>
        <begin position="1"/>
        <end position="27"/>
    </location>
</feature>